<keyword evidence="1" id="KW-1133">Transmembrane helix</keyword>
<dbReference type="EMBL" id="JARK01001451">
    <property type="protein sequence ID" value="EYC00443.1"/>
    <property type="molecule type" value="Genomic_DNA"/>
</dbReference>
<keyword evidence="1" id="KW-0812">Transmembrane</keyword>
<name>A0A016TCS5_9BILA</name>
<reference evidence="3" key="1">
    <citation type="journal article" date="2015" name="Nat. Genet.">
        <title>The genome and transcriptome of the zoonotic hookworm Ancylostoma ceylanicum identify infection-specific gene families.</title>
        <authorList>
            <person name="Schwarz E.M."/>
            <person name="Hu Y."/>
            <person name="Antoshechkin I."/>
            <person name="Miller M.M."/>
            <person name="Sternberg P.W."/>
            <person name="Aroian R.V."/>
        </authorList>
    </citation>
    <scope>NUCLEOTIDE SEQUENCE</scope>
    <source>
        <strain evidence="3">HY135</strain>
    </source>
</reference>
<proteinExistence type="predicted"/>
<sequence length="182" mass="20379">MCKMREKGCNHATLVGPCELLVTPLFGLLEKERVTGGANAPIRVVWLHPLSPHDDTHAQHSNIRFRISRQIEMFREGRAVHLWVNENKRCGALYFGIVLAKRRFHLAGGFSGLQTVVTILLLFVLICYGATYKRNTDWLTLVGGDISLGSSYWLCLVATIFSIVAMGLGGTAVKKAREYDYR</sequence>
<dbReference type="AlphaFoldDB" id="A0A016TCS5"/>
<dbReference type="Proteomes" id="UP000024635">
    <property type="component" value="Unassembled WGS sequence"/>
</dbReference>
<accession>A0A016TCS5</accession>
<gene>
    <name evidence="2" type="primary">Acey_s0115.g473</name>
    <name evidence="2" type="ORF">Y032_0115g473</name>
</gene>
<feature type="transmembrane region" description="Helical" evidence="1">
    <location>
        <begin position="151"/>
        <end position="173"/>
    </location>
</feature>
<evidence type="ECO:0000313" key="2">
    <source>
        <dbReference type="EMBL" id="EYC00443.1"/>
    </source>
</evidence>
<evidence type="ECO:0000313" key="3">
    <source>
        <dbReference type="Proteomes" id="UP000024635"/>
    </source>
</evidence>
<organism evidence="2 3">
    <name type="scientific">Ancylostoma ceylanicum</name>
    <dbReference type="NCBI Taxonomy" id="53326"/>
    <lineage>
        <taxon>Eukaryota</taxon>
        <taxon>Metazoa</taxon>
        <taxon>Ecdysozoa</taxon>
        <taxon>Nematoda</taxon>
        <taxon>Chromadorea</taxon>
        <taxon>Rhabditida</taxon>
        <taxon>Rhabditina</taxon>
        <taxon>Rhabditomorpha</taxon>
        <taxon>Strongyloidea</taxon>
        <taxon>Ancylostomatidae</taxon>
        <taxon>Ancylostomatinae</taxon>
        <taxon>Ancylostoma</taxon>
    </lineage>
</organism>
<keyword evidence="1" id="KW-0472">Membrane</keyword>
<protein>
    <submittedName>
        <fullName evidence="2">Uncharacterized protein</fullName>
    </submittedName>
</protein>
<evidence type="ECO:0000256" key="1">
    <source>
        <dbReference type="SAM" id="Phobius"/>
    </source>
</evidence>
<feature type="transmembrane region" description="Helical" evidence="1">
    <location>
        <begin position="110"/>
        <end position="131"/>
    </location>
</feature>
<comment type="caution">
    <text evidence="2">The sequence shown here is derived from an EMBL/GenBank/DDBJ whole genome shotgun (WGS) entry which is preliminary data.</text>
</comment>
<keyword evidence="3" id="KW-1185">Reference proteome</keyword>